<dbReference type="InterPro" id="IPR002130">
    <property type="entry name" value="Cyclophilin-type_PPIase_dom"/>
</dbReference>
<comment type="caution">
    <text evidence="7">The sequence shown here is derived from an EMBL/GenBank/DDBJ whole genome shotgun (WGS) entry which is preliminary data.</text>
</comment>
<dbReference type="PANTHER" id="PTHR11071:SF561">
    <property type="entry name" value="PEPTIDYL-PROLYL CIS-TRANS ISOMERASE D-RELATED"/>
    <property type="match status" value="1"/>
</dbReference>
<dbReference type="PRINTS" id="PR00153">
    <property type="entry name" value="CSAPPISMRASE"/>
</dbReference>
<organism evidence="7 8">
    <name type="scientific">Cymbomonas tetramitiformis</name>
    <dbReference type="NCBI Taxonomy" id="36881"/>
    <lineage>
        <taxon>Eukaryota</taxon>
        <taxon>Viridiplantae</taxon>
        <taxon>Chlorophyta</taxon>
        <taxon>Pyramimonadophyceae</taxon>
        <taxon>Pyramimonadales</taxon>
        <taxon>Pyramimonadaceae</taxon>
        <taxon>Cymbomonas</taxon>
    </lineage>
</organism>
<evidence type="ECO:0000256" key="4">
    <source>
        <dbReference type="ARBA" id="ARBA00023235"/>
    </source>
</evidence>
<evidence type="ECO:0000256" key="1">
    <source>
        <dbReference type="ARBA" id="ARBA00000971"/>
    </source>
</evidence>
<dbReference type="EC" id="5.2.1.8" evidence="5"/>
<evidence type="ECO:0000256" key="3">
    <source>
        <dbReference type="ARBA" id="ARBA00023110"/>
    </source>
</evidence>
<dbReference type="GO" id="GO:0016018">
    <property type="term" value="F:cyclosporin A binding"/>
    <property type="evidence" value="ECO:0007669"/>
    <property type="project" value="TreeGrafter"/>
</dbReference>
<dbReference type="SUPFAM" id="SSF50891">
    <property type="entry name" value="Cyclophilin-like"/>
    <property type="match status" value="1"/>
</dbReference>
<comment type="similarity">
    <text evidence="2 5">Belongs to the cyclophilin-type PPIase family.</text>
</comment>
<evidence type="ECO:0000256" key="2">
    <source>
        <dbReference type="ARBA" id="ARBA00007365"/>
    </source>
</evidence>
<dbReference type="Proteomes" id="UP001190700">
    <property type="component" value="Unassembled WGS sequence"/>
</dbReference>
<name>A0AAE0FLK4_9CHLO</name>
<dbReference type="Gene3D" id="2.40.100.10">
    <property type="entry name" value="Cyclophilin-like"/>
    <property type="match status" value="1"/>
</dbReference>
<gene>
    <name evidence="7" type="ORF">CYMTET_29048</name>
</gene>
<evidence type="ECO:0000313" key="7">
    <source>
        <dbReference type="EMBL" id="KAK3262076.1"/>
    </source>
</evidence>
<evidence type="ECO:0000259" key="6">
    <source>
        <dbReference type="PROSITE" id="PS50072"/>
    </source>
</evidence>
<dbReference type="PIRSF" id="PIRSF001467">
    <property type="entry name" value="Peptidylpro_ismrse"/>
    <property type="match status" value="1"/>
</dbReference>
<dbReference type="GO" id="GO:0003755">
    <property type="term" value="F:peptidyl-prolyl cis-trans isomerase activity"/>
    <property type="evidence" value="ECO:0007669"/>
    <property type="project" value="UniProtKB-UniRule"/>
</dbReference>
<keyword evidence="3 5" id="KW-0697">Rotamase</keyword>
<dbReference type="Pfam" id="PF00160">
    <property type="entry name" value="Pro_isomerase"/>
    <property type="match status" value="1"/>
</dbReference>
<dbReference type="FunFam" id="2.40.100.10:FF:000025">
    <property type="entry name" value="Peptidyl-prolyl cis-trans isomerase CYP19-2"/>
    <property type="match status" value="1"/>
</dbReference>
<dbReference type="InterPro" id="IPR024936">
    <property type="entry name" value="Cyclophilin-type_PPIase"/>
</dbReference>
<dbReference type="EMBL" id="LGRX02016469">
    <property type="protein sequence ID" value="KAK3262076.1"/>
    <property type="molecule type" value="Genomic_DNA"/>
</dbReference>
<dbReference type="InterPro" id="IPR020892">
    <property type="entry name" value="Cyclophilin-type_PPIase_CS"/>
</dbReference>
<protein>
    <recommendedName>
        <fullName evidence="5">Peptidyl-prolyl cis-trans isomerase</fullName>
        <shortName evidence="5">PPIase</shortName>
        <ecNumber evidence="5">5.2.1.8</ecNumber>
    </recommendedName>
</protein>
<dbReference type="PROSITE" id="PS50072">
    <property type="entry name" value="CSA_PPIASE_2"/>
    <property type="match status" value="1"/>
</dbReference>
<keyword evidence="4 5" id="KW-0413">Isomerase</keyword>
<evidence type="ECO:0000313" key="8">
    <source>
        <dbReference type="Proteomes" id="UP001190700"/>
    </source>
</evidence>
<proteinExistence type="inferred from homology"/>
<dbReference type="GO" id="GO:0005737">
    <property type="term" value="C:cytoplasm"/>
    <property type="evidence" value="ECO:0007669"/>
    <property type="project" value="TreeGrafter"/>
</dbReference>
<dbReference type="GO" id="GO:0006457">
    <property type="term" value="P:protein folding"/>
    <property type="evidence" value="ECO:0007669"/>
    <property type="project" value="InterPro"/>
</dbReference>
<sequence>EPGFGYAQSRFHRVIKEFMLQGGDITKGTGTGGKSIYGRRFQDENFTLKHKEPFMLSMANAGPNTNNSQFFITTVPTPWLNGKHVVFGKVLEGQDIVSKIEALPTGAKDVPRKNVVIAGCGEIQDD</sequence>
<dbReference type="PROSITE" id="PS00170">
    <property type="entry name" value="CSA_PPIASE_1"/>
    <property type="match status" value="1"/>
</dbReference>
<keyword evidence="8" id="KW-1185">Reference proteome</keyword>
<evidence type="ECO:0000256" key="5">
    <source>
        <dbReference type="RuleBase" id="RU363019"/>
    </source>
</evidence>
<comment type="function">
    <text evidence="5">PPIases accelerate the folding of proteins. It catalyzes the cis-trans isomerization of proline imidic peptide bonds in oligopeptides.</text>
</comment>
<comment type="catalytic activity">
    <reaction evidence="1 5">
        <text>[protein]-peptidylproline (omega=180) = [protein]-peptidylproline (omega=0)</text>
        <dbReference type="Rhea" id="RHEA:16237"/>
        <dbReference type="Rhea" id="RHEA-COMP:10747"/>
        <dbReference type="Rhea" id="RHEA-COMP:10748"/>
        <dbReference type="ChEBI" id="CHEBI:83833"/>
        <dbReference type="ChEBI" id="CHEBI:83834"/>
        <dbReference type="EC" id="5.2.1.8"/>
    </reaction>
</comment>
<dbReference type="AlphaFoldDB" id="A0AAE0FLK4"/>
<accession>A0AAE0FLK4</accession>
<dbReference type="InterPro" id="IPR029000">
    <property type="entry name" value="Cyclophilin-like_dom_sf"/>
</dbReference>
<feature type="non-terminal residue" evidence="7">
    <location>
        <position position="1"/>
    </location>
</feature>
<dbReference type="PANTHER" id="PTHR11071">
    <property type="entry name" value="PEPTIDYL-PROLYL CIS-TRANS ISOMERASE"/>
    <property type="match status" value="1"/>
</dbReference>
<reference evidence="7 8" key="1">
    <citation type="journal article" date="2015" name="Genome Biol. Evol.">
        <title>Comparative Genomics of a Bacterivorous Green Alga Reveals Evolutionary Causalities and Consequences of Phago-Mixotrophic Mode of Nutrition.</title>
        <authorList>
            <person name="Burns J.A."/>
            <person name="Paasch A."/>
            <person name="Narechania A."/>
            <person name="Kim E."/>
        </authorList>
    </citation>
    <scope>NUCLEOTIDE SEQUENCE [LARGE SCALE GENOMIC DNA]</scope>
    <source>
        <strain evidence="7 8">PLY_AMNH</strain>
    </source>
</reference>
<feature type="domain" description="PPIase cyclophilin-type" evidence="6">
    <location>
        <begin position="1"/>
        <end position="122"/>
    </location>
</feature>